<dbReference type="InParanoid" id="A0A0L0HB75"/>
<organism evidence="3 4">
    <name type="scientific">Spizellomyces punctatus (strain DAOM BR117)</name>
    <dbReference type="NCBI Taxonomy" id="645134"/>
    <lineage>
        <taxon>Eukaryota</taxon>
        <taxon>Fungi</taxon>
        <taxon>Fungi incertae sedis</taxon>
        <taxon>Chytridiomycota</taxon>
        <taxon>Chytridiomycota incertae sedis</taxon>
        <taxon>Chytridiomycetes</taxon>
        <taxon>Spizellomycetales</taxon>
        <taxon>Spizellomycetaceae</taxon>
        <taxon>Spizellomyces</taxon>
    </lineage>
</organism>
<dbReference type="InterPro" id="IPR026913">
    <property type="entry name" value="METTL24"/>
</dbReference>
<dbReference type="PANTHER" id="PTHR32026:SF10">
    <property type="entry name" value="METHYLTRANSFERASE-LIKE PROTEIN 24-RELATED"/>
    <property type="match status" value="1"/>
</dbReference>
<sequence>MSNTARFIIAAVFIISTSFFVLFSFSDTPVPFIRSEPTDTKITALENQLAELKLGRNDQVDAYVKCLTKPEGHETFYNVQRCLADIKHKHIMKVVDVIEKLPAEELQRFAGQGGWDSVPKWIVFDLFQPTYECNAMDFIRIGAPSKTGDTGKWICTDKLDFGPQKKCVIYSLGSNNQFDFEQDMHRLFPECKIHTLDCTGNWADPSTTFHSWCVGGEDKTDDKGRQYKRLSTVSKELGVDTISLLKMDIENFEWPFFIDLLNEPVDHRPMQILVEFHAGMPSGSVPRPHEIAPTLFEGWNKNWAIPMVKMLKLFDQLGYRIAWQERNRWGEFATEIILIHERAL</sequence>
<name>A0A0L0HB75_SPIPD</name>
<evidence type="ECO:0000313" key="3">
    <source>
        <dbReference type="EMBL" id="KNC98181.1"/>
    </source>
</evidence>
<dbReference type="RefSeq" id="XP_016606221.1">
    <property type="nucleotide sequence ID" value="XM_016754785.1"/>
</dbReference>
<keyword evidence="1" id="KW-1133">Transmembrane helix</keyword>
<dbReference type="OrthoDB" id="10006218at2759"/>
<dbReference type="InterPro" id="IPR025714">
    <property type="entry name" value="Methyltranfer_dom"/>
</dbReference>
<dbReference type="Proteomes" id="UP000053201">
    <property type="component" value="Unassembled WGS sequence"/>
</dbReference>
<reference evidence="3 4" key="1">
    <citation type="submission" date="2009-08" db="EMBL/GenBank/DDBJ databases">
        <title>The Genome Sequence of Spizellomyces punctatus strain DAOM BR117.</title>
        <authorList>
            <consortium name="The Broad Institute Genome Sequencing Platform"/>
            <person name="Russ C."/>
            <person name="Cuomo C."/>
            <person name="Shea T."/>
            <person name="Young S.K."/>
            <person name="Zeng Q."/>
            <person name="Koehrsen M."/>
            <person name="Haas B."/>
            <person name="Borodovsky M."/>
            <person name="Guigo R."/>
            <person name="Alvarado L."/>
            <person name="Berlin A."/>
            <person name="Bochicchio J."/>
            <person name="Borenstein D."/>
            <person name="Chapman S."/>
            <person name="Chen Z."/>
            <person name="Engels R."/>
            <person name="Freedman E."/>
            <person name="Gellesch M."/>
            <person name="Goldberg J."/>
            <person name="Griggs A."/>
            <person name="Gujja S."/>
            <person name="Heiman D."/>
            <person name="Hepburn T."/>
            <person name="Howarth C."/>
            <person name="Jen D."/>
            <person name="Larson L."/>
            <person name="Lewis B."/>
            <person name="Mehta T."/>
            <person name="Park D."/>
            <person name="Pearson M."/>
            <person name="Roberts A."/>
            <person name="Saif S."/>
            <person name="Shenoy N."/>
            <person name="Sisk P."/>
            <person name="Stolte C."/>
            <person name="Sykes S."/>
            <person name="Thomson T."/>
            <person name="Walk T."/>
            <person name="White J."/>
            <person name="Yandava C."/>
            <person name="Burger G."/>
            <person name="Gray M.W."/>
            <person name="Holland P.W.H."/>
            <person name="King N."/>
            <person name="Lang F.B.F."/>
            <person name="Roger A.J."/>
            <person name="Ruiz-Trillo I."/>
            <person name="Lander E."/>
            <person name="Nusbaum C."/>
        </authorList>
    </citation>
    <scope>NUCLEOTIDE SEQUENCE [LARGE SCALE GENOMIC DNA]</scope>
    <source>
        <strain evidence="3 4">DAOM BR117</strain>
    </source>
</reference>
<dbReference type="AlphaFoldDB" id="A0A0L0HB75"/>
<evidence type="ECO:0000313" key="4">
    <source>
        <dbReference type="Proteomes" id="UP000053201"/>
    </source>
</evidence>
<dbReference type="GeneID" id="27689877"/>
<dbReference type="Pfam" id="PF13383">
    <property type="entry name" value="Methyltransf_22"/>
    <property type="match status" value="1"/>
</dbReference>
<accession>A0A0L0HB75</accession>
<keyword evidence="1" id="KW-0812">Transmembrane</keyword>
<proteinExistence type="predicted"/>
<gene>
    <name evidence="3" type="ORF">SPPG_06585</name>
</gene>
<keyword evidence="4" id="KW-1185">Reference proteome</keyword>
<feature type="transmembrane region" description="Helical" evidence="1">
    <location>
        <begin position="7"/>
        <end position="25"/>
    </location>
</feature>
<keyword evidence="1" id="KW-0472">Membrane</keyword>
<dbReference type="PANTHER" id="PTHR32026">
    <property type="entry name" value="METHYLTRANSFERASE-LIKE PROTEIN 24"/>
    <property type="match status" value="1"/>
</dbReference>
<evidence type="ECO:0000256" key="1">
    <source>
        <dbReference type="SAM" id="Phobius"/>
    </source>
</evidence>
<evidence type="ECO:0000259" key="2">
    <source>
        <dbReference type="Pfam" id="PF13383"/>
    </source>
</evidence>
<feature type="domain" description="Methyltransferase" evidence="2">
    <location>
        <begin position="115"/>
        <end position="312"/>
    </location>
</feature>
<dbReference type="VEuPathDB" id="FungiDB:SPPG_06585"/>
<dbReference type="OMA" id="HENSTDM"/>
<dbReference type="EMBL" id="KQ257461">
    <property type="protein sequence ID" value="KNC98181.1"/>
    <property type="molecule type" value="Genomic_DNA"/>
</dbReference>
<protein>
    <recommendedName>
        <fullName evidence="2">Methyltransferase domain-containing protein</fullName>
    </recommendedName>
</protein>